<gene>
    <name evidence="1" type="ORF">BDV27DRAFT_165867</name>
</gene>
<protein>
    <recommendedName>
        <fullName evidence="3">NAD(P)-binding protein</fullName>
    </recommendedName>
</protein>
<evidence type="ECO:0000313" key="1">
    <source>
        <dbReference type="EMBL" id="KAE8369338.1"/>
    </source>
</evidence>
<dbReference type="InterPro" id="IPR023401">
    <property type="entry name" value="ODC_N"/>
</dbReference>
<dbReference type="EMBL" id="ML737575">
    <property type="protein sequence ID" value="KAE8369338.1"/>
    <property type="molecule type" value="Genomic_DNA"/>
</dbReference>
<dbReference type="SUPFAM" id="SSF51735">
    <property type="entry name" value="NAD(P)-binding Rossmann-fold domains"/>
    <property type="match status" value="1"/>
</dbReference>
<dbReference type="Gene3D" id="3.30.1780.10">
    <property type="entry name" value="ornithine cyclodeaminase, domain 1"/>
    <property type="match status" value="1"/>
</dbReference>
<dbReference type="OrthoDB" id="41492at2759"/>
<dbReference type="PANTHER" id="PTHR13812">
    <property type="entry name" value="KETIMINE REDUCTASE MU-CRYSTALLIN"/>
    <property type="match status" value="1"/>
</dbReference>
<dbReference type="Gene3D" id="3.40.50.720">
    <property type="entry name" value="NAD(P)-binding Rossmann-like Domain"/>
    <property type="match status" value="1"/>
</dbReference>
<dbReference type="GeneID" id="43658489"/>
<sequence length="367" mass="41158">MLLLSEPEVYRVLSDLSRHQCQRLVDTLTTTLIQYSTEKNNTTADKHIHQPLRTPIVTKNNDATLFMPCSDTTNTGIKVITLPSKQDAVGVTLVLAPTGEVIGMLGASQVTAFRTALTTMCMFTRVTHIPKKHIVVFGSGKQVEWHIRLALLFTAEEIESVTIVNRGRQRLNWFEKDEDTPDYDQALQIHFASADVIFCCTPSTEPLFPFSFLTMCHEGRFISLIGSYTPHMKEIDTHTLLSGNGQIFVDSREACLEESGELRDAKITEEQLIEIGEHLVQEASRIPEGNIVFKCVGTGIMDLTISRTLLQLASDLGIGTSVESLFLTRECVKKVFKLIKNYHLAHRRRHSVPEEREHCYVGGTAID</sequence>
<evidence type="ECO:0000313" key="2">
    <source>
        <dbReference type="Proteomes" id="UP000326268"/>
    </source>
</evidence>
<dbReference type="Proteomes" id="UP000326268">
    <property type="component" value="Unassembled WGS sequence"/>
</dbReference>
<dbReference type="RefSeq" id="XP_031932419.1">
    <property type="nucleotide sequence ID" value="XM_032074043.1"/>
</dbReference>
<dbReference type="GO" id="GO:0005737">
    <property type="term" value="C:cytoplasm"/>
    <property type="evidence" value="ECO:0007669"/>
    <property type="project" value="TreeGrafter"/>
</dbReference>
<dbReference type="AlphaFoldDB" id="A0A5N7AJS2"/>
<dbReference type="InterPro" id="IPR003462">
    <property type="entry name" value="ODC_Mu_crystall"/>
</dbReference>
<dbReference type="InterPro" id="IPR036291">
    <property type="entry name" value="NAD(P)-bd_dom_sf"/>
</dbReference>
<keyword evidence="2" id="KW-1185">Reference proteome</keyword>
<dbReference type="PANTHER" id="PTHR13812:SF23">
    <property type="entry name" value="PRNX PROTEIN"/>
    <property type="match status" value="1"/>
</dbReference>
<reference evidence="1 2" key="1">
    <citation type="submission" date="2019-04" db="EMBL/GenBank/DDBJ databases">
        <title>Friends and foes A comparative genomics studyof 23 Aspergillus species from section Flavi.</title>
        <authorList>
            <consortium name="DOE Joint Genome Institute"/>
            <person name="Kjaerbolling I."/>
            <person name="Vesth T."/>
            <person name="Frisvad J.C."/>
            <person name="Nybo J.L."/>
            <person name="Theobald S."/>
            <person name="Kildgaard S."/>
            <person name="Isbrandt T."/>
            <person name="Kuo A."/>
            <person name="Sato A."/>
            <person name="Lyhne E.K."/>
            <person name="Kogle M.E."/>
            <person name="Wiebenga A."/>
            <person name="Kun R.S."/>
            <person name="Lubbers R.J."/>
            <person name="Makela M.R."/>
            <person name="Barry K."/>
            <person name="Chovatia M."/>
            <person name="Clum A."/>
            <person name="Daum C."/>
            <person name="Haridas S."/>
            <person name="He G."/>
            <person name="LaButti K."/>
            <person name="Lipzen A."/>
            <person name="Mondo S."/>
            <person name="Riley R."/>
            <person name="Salamov A."/>
            <person name="Simmons B.A."/>
            <person name="Magnuson J.K."/>
            <person name="Henrissat B."/>
            <person name="Mortensen U.H."/>
            <person name="Larsen T.O."/>
            <person name="Devries R.P."/>
            <person name="Grigoriev I.V."/>
            <person name="Machida M."/>
            <person name="Baker S.E."/>
            <person name="Andersen M.R."/>
        </authorList>
    </citation>
    <scope>NUCLEOTIDE SEQUENCE [LARGE SCALE GENOMIC DNA]</scope>
    <source>
        <strain evidence="1 2">CBS 763.97</strain>
    </source>
</reference>
<organism evidence="1 2">
    <name type="scientific">Aspergillus caelatus</name>
    <dbReference type="NCBI Taxonomy" id="61420"/>
    <lineage>
        <taxon>Eukaryota</taxon>
        <taxon>Fungi</taxon>
        <taxon>Dikarya</taxon>
        <taxon>Ascomycota</taxon>
        <taxon>Pezizomycotina</taxon>
        <taxon>Eurotiomycetes</taxon>
        <taxon>Eurotiomycetidae</taxon>
        <taxon>Eurotiales</taxon>
        <taxon>Aspergillaceae</taxon>
        <taxon>Aspergillus</taxon>
        <taxon>Aspergillus subgen. Circumdati</taxon>
    </lineage>
</organism>
<proteinExistence type="predicted"/>
<accession>A0A5N7AJS2</accession>
<evidence type="ECO:0008006" key="3">
    <source>
        <dbReference type="Google" id="ProtNLM"/>
    </source>
</evidence>
<name>A0A5N7AJS2_9EURO</name>